<evidence type="ECO:0000259" key="2">
    <source>
        <dbReference type="Pfam" id="PF18885"/>
    </source>
</evidence>
<evidence type="ECO:0000313" key="4">
    <source>
        <dbReference type="Proteomes" id="UP000245021"/>
    </source>
</evidence>
<feature type="signal peptide" evidence="1">
    <location>
        <begin position="1"/>
        <end position="23"/>
    </location>
</feature>
<sequence>MKKVLIYSAVTASLLAVASPVLAAETVAPAPTSSQLPASPTAKAVKTNSSIPVYRLYNSRNQEHLYTTSTDEVSSLLSIYMSDWKYEGASWMAPKSSATAVFRVYNPKSGEHLYTKDAHEVSVLTSQYHWSSEGTAYYSESATAGRSNFRLYNPKAGIGAHFTTSSSYERDQLMKTGWKYEGIAWYGTKDPVYTTYQPVPTPMFHKDSLGYTVFTQQDSRWGNLLYGGDPIWDGGCGLVSTTMAINALRKTNFTPADTLPWANANGAIAWNDVGASVLRIAQHFGLNAWYVSADIATINRVLSQGGMVSVSGATSPNYLNGSPFTSVGHYVVIKKLLPNGQWMIFDSNNSNGREMNPNNNKAFDPNLIMRYQHYSAVAMYNK</sequence>
<protein>
    <submittedName>
        <fullName evidence="3">Membrane protein</fullName>
    </submittedName>
</protein>
<comment type="caution">
    <text evidence="3">The sequence shown here is derived from an EMBL/GenBank/DDBJ whole genome shotgun (WGS) entry which is preliminary data.</text>
</comment>
<dbReference type="InterPro" id="IPR043708">
    <property type="entry name" value="DUF5648"/>
</dbReference>
<dbReference type="AlphaFoldDB" id="A0A2R5HK19"/>
<reference evidence="3 4" key="1">
    <citation type="journal article" date="2018" name="Genome Announc.">
        <title>Draft Genome Sequence of Lactococcus sp. Strain NtB2 (JCM 32569), Isolated from the Gut of the Higher Termite Nasutitermes takasagoensis.</title>
        <authorList>
            <person name="Noda S."/>
            <person name="Aihara C."/>
            <person name="Yuki M."/>
            <person name="Ohkuma M."/>
        </authorList>
    </citation>
    <scope>NUCLEOTIDE SEQUENCE [LARGE SCALE GENOMIC DNA]</scope>
    <source>
        <strain evidence="3 4">NtB2</strain>
    </source>
</reference>
<keyword evidence="4" id="KW-1185">Reference proteome</keyword>
<proteinExistence type="predicted"/>
<keyword evidence="1" id="KW-0732">Signal</keyword>
<dbReference type="Pfam" id="PF18885">
    <property type="entry name" value="DUF5648"/>
    <property type="match status" value="1"/>
</dbReference>
<feature type="chain" id="PRO_5015353312" evidence="1">
    <location>
        <begin position="24"/>
        <end position="382"/>
    </location>
</feature>
<dbReference type="EMBL" id="BFFO01000005">
    <property type="protein sequence ID" value="GBG96781.1"/>
    <property type="molecule type" value="Genomic_DNA"/>
</dbReference>
<dbReference type="RefSeq" id="WP_109245753.1">
    <property type="nucleotide sequence ID" value="NZ_BFFO01000005.1"/>
</dbReference>
<organism evidence="3 4">
    <name type="scientific">Lactococcus termiticola</name>
    <dbReference type="NCBI Taxonomy" id="2169526"/>
    <lineage>
        <taxon>Bacteria</taxon>
        <taxon>Bacillati</taxon>
        <taxon>Bacillota</taxon>
        <taxon>Bacilli</taxon>
        <taxon>Lactobacillales</taxon>
        <taxon>Streptococcaceae</taxon>
        <taxon>Lactococcus</taxon>
    </lineage>
</organism>
<name>A0A2R5HK19_9LACT</name>
<dbReference type="OrthoDB" id="3186156at2"/>
<accession>A0A2R5HK19</accession>
<evidence type="ECO:0000313" key="3">
    <source>
        <dbReference type="EMBL" id="GBG96781.1"/>
    </source>
</evidence>
<dbReference type="Proteomes" id="UP000245021">
    <property type="component" value="Unassembled WGS sequence"/>
</dbReference>
<gene>
    <name evidence="3" type="ORF">NtB2_00905</name>
</gene>
<evidence type="ECO:0000256" key="1">
    <source>
        <dbReference type="SAM" id="SignalP"/>
    </source>
</evidence>
<feature type="domain" description="DUF5648" evidence="2">
    <location>
        <begin position="52"/>
        <end position="187"/>
    </location>
</feature>